<dbReference type="AlphaFoldDB" id="A0A4C1Y6X1"/>
<comment type="caution">
    <text evidence="1">The sequence shown here is derived from an EMBL/GenBank/DDBJ whole genome shotgun (WGS) entry which is preliminary data.</text>
</comment>
<organism evidence="1 2">
    <name type="scientific">Eumeta variegata</name>
    <name type="common">Bagworm moth</name>
    <name type="synonym">Eumeta japonica</name>
    <dbReference type="NCBI Taxonomy" id="151549"/>
    <lineage>
        <taxon>Eukaryota</taxon>
        <taxon>Metazoa</taxon>
        <taxon>Ecdysozoa</taxon>
        <taxon>Arthropoda</taxon>
        <taxon>Hexapoda</taxon>
        <taxon>Insecta</taxon>
        <taxon>Pterygota</taxon>
        <taxon>Neoptera</taxon>
        <taxon>Endopterygota</taxon>
        <taxon>Lepidoptera</taxon>
        <taxon>Glossata</taxon>
        <taxon>Ditrysia</taxon>
        <taxon>Tineoidea</taxon>
        <taxon>Psychidae</taxon>
        <taxon>Oiketicinae</taxon>
        <taxon>Eumeta</taxon>
    </lineage>
</organism>
<keyword evidence="2" id="KW-1185">Reference proteome</keyword>
<dbReference type="EMBL" id="BGZK01001116">
    <property type="protein sequence ID" value="GBP71648.1"/>
    <property type="molecule type" value="Genomic_DNA"/>
</dbReference>
<sequence>MSTNLTFDYSTLVPHLYAATFSRNRGNCSRRILDQYSLKDIMKRNIRTAKISLVLRPLEAAGLMTDGPTNRRWCRGRTVSIDTTTSLASHIHTIPPYFNYVGPGFSCMLD</sequence>
<evidence type="ECO:0000313" key="1">
    <source>
        <dbReference type="EMBL" id="GBP71648.1"/>
    </source>
</evidence>
<gene>
    <name evidence="1" type="ORF">EVAR_62893_1</name>
</gene>
<name>A0A4C1Y6X1_EUMVA</name>
<reference evidence="1 2" key="1">
    <citation type="journal article" date="2019" name="Commun. Biol.">
        <title>The bagworm genome reveals a unique fibroin gene that provides high tensile strength.</title>
        <authorList>
            <person name="Kono N."/>
            <person name="Nakamura H."/>
            <person name="Ohtoshi R."/>
            <person name="Tomita M."/>
            <person name="Numata K."/>
            <person name="Arakawa K."/>
        </authorList>
    </citation>
    <scope>NUCLEOTIDE SEQUENCE [LARGE SCALE GENOMIC DNA]</scope>
</reference>
<accession>A0A4C1Y6X1</accession>
<evidence type="ECO:0000313" key="2">
    <source>
        <dbReference type="Proteomes" id="UP000299102"/>
    </source>
</evidence>
<dbReference type="Proteomes" id="UP000299102">
    <property type="component" value="Unassembled WGS sequence"/>
</dbReference>
<proteinExistence type="predicted"/>
<protein>
    <submittedName>
        <fullName evidence="1">Uncharacterized protein</fullName>
    </submittedName>
</protein>